<dbReference type="RefSeq" id="WP_380542489.1">
    <property type="nucleotide sequence ID" value="NZ_JBHFAB010000029.1"/>
</dbReference>
<evidence type="ECO:0000313" key="2">
    <source>
        <dbReference type="EMBL" id="MFC1420719.1"/>
    </source>
</evidence>
<dbReference type="EMBL" id="JBHFAB010000029">
    <property type="protein sequence ID" value="MFC1420719.1"/>
    <property type="molecule type" value="Genomic_DNA"/>
</dbReference>
<evidence type="ECO:0000313" key="3">
    <source>
        <dbReference type="Proteomes" id="UP001592531"/>
    </source>
</evidence>
<dbReference type="PANTHER" id="PTHR40202">
    <property type="match status" value="1"/>
</dbReference>
<comment type="caution">
    <text evidence="2">The sequence shown here is derived from an EMBL/GenBank/DDBJ whole genome shotgun (WGS) entry which is preliminary data.</text>
</comment>
<dbReference type="InterPro" id="IPR017670">
    <property type="entry name" value="Phosphonate_degrad-assoc"/>
</dbReference>
<organism evidence="2 3">
    <name type="scientific">Streptacidiphilus cavernicola</name>
    <dbReference type="NCBI Taxonomy" id="3342716"/>
    <lineage>
        <taxon>Bacteria</taxon>
        <taxon>Bacillati</taxon>
        <taxon>Actinomycetota</taxon>
        <taxon>Actinomycetes</taxon>
        <taxon>Kitasatosporales</taxon>
        <taxon>Streptomycetaceae</taxon>
        <taxon>Streptacidiphilus</taxon>
    </lineage>
</organism>
<dbReference type="PANTHER" id="PTHR40202:SF1">
    <property type="entry name" value="HD DOMAIN-CONTAINING PROTEIN"/>
    <property type="match status" value="1"/>
</dbReference>
<dbReference type="InterPro" id="IPR052567">
    <property type="entry name" value="OP_Dioxygenase"/>
</dbReference>
<keyword evidence="3" id="KW-1185">Reference proteome</keyword>
<evidence type="ECO:0000259" key="1">
    <source>
        <dbReference type="Pfam" id="PF01966"/>
    </source>
</evidence>
<dbReference type="Gene3D" id="1.10.3210.10">
    <property type="entry name" value="Hypothetical protein af1432"/>
    <property type="match status" value="1"/>
</dbReference>
<dbReference type="SUPFAM" id="SSF109604">
    <property type="entry name" value="HD-domain/PDEase-like"/>
    <property type="match status" value="1"/>
</dbReference>
<dbReference type="Pfam" id="PF01966">
    <property type="entry name" value="HD"/>
    <property type="match status" value="1"/>
</dbReference>
<sequence length="202" mass="21310">MTTVDRTALDLLAGLFAGEGAAEYFGEEVTQAEHMLQTAALAEAAGAEPALVAASLLHDVGHFGALTAAQGGRDGDVLMAGTDNRHSHTGADWLAQWFGPGVTEPVRLHVAAKRYLCAVEAGYFGRLSAASVHTLRVQGGPMTPAQAAEFEADPYAHDAVRLRRWDERAKNPELPVPPFDHYRTLLAGLLDGPSALGRSASA</sequence>
<reference evidence="2 3" key="1">
    <citation type="submission" date="2024-09" db="EMBL/GenBank/DDBJ databases">
        <authorList>
            <person name="Lee S.D."/>
        </authorList>
    </citation>
    <scope>NUCLEOTIDE SEQUENCE [LARGE SCALE GENOMIC DNA]</scope>
    <source>
        <strain evidence="2 3">N8-3</strain>
    </source>
</reference>
<feature type="domain" description="HD" evidence="1">
    <location>
        <begin position="32"/>
        <end position="101"/>
    </location>
</feature>
<protein>
    <submittedName>
        <fullName evidence="2">Phosphonate degradation HD-domain oxygenase</fullName>
    </submittedName>
</protein>
<accession>A0ABV6W3Z2</accession>
<gene>
    <name evidence="2" type="ORF">ACEZDE_29355</name>
</gene>
<dbReference type="NCBIfam" id="TIGR03276">
    <property type="entry name" value="Phn-HD"/>
    <property type="match status" value="1"/>
</dbReference>
<dbReference type="InterPro" id="IPR006674">
    <property type="entry name" value="HD_domain"/>
</dbReference>
<name>A0ABV6W3Z2_9ACTN</name>
<dbReference type="Proteomes" id="UP001592531">
    <property type="component" value="Unassembled WGS sequence"/>
</dbReference>
<proteinExistence type="predicted"/>